<keyword evidence="6" id="KW-1185">Reference proteome</keyword>
<evidence type="ECO:0000256" key="3">
    <source>
        <dbReference type="PROSITE-ProRule" id="PRU00339"/>
    </source>
</evidence>
<dbReference type="InterPro" id="IPR019734">
    <property type="entry name" value="TPR_rpt"/>
</dbReference>
<dbReference type="PANTHER" id="PTHR44227">
    <property type="match status" value="1"/>
</dbReference>
<proteinExistence type="predicted"/>
<keyword evidence="4" id="KW-0472">Membrane</keyword>
<dbReference type="PANTHER" id="PTHR44227:SF3">
    <property type="entry name" value="PROTEIN O-MANNOSYL-TRANSFERASE TMTC4"/>
    <property type="match status" value="1"/>
</dbReference>
<dbReference type="PROSITE" id="PS50005">
    <property type="entry name" value="TPR"/>
    <property type="match status" value="2"/>
</dbReference>
<name>A0A7Y9RZJ3_9ACTN</name>
<dbReference type="EMBL" id="JACCAA010000001">
    <property type="protein sequence ID" value="NYG59125.1"/>
    <property type="molecule type" value="Genomic_DNA"/>
</dbReference>
<evidence type="ECO:0000313" key="6">
    <source>
        <dbReference type="Proteomes" id="UP000540656"/>
    </source>
</evidence>
<dbReference type="AlphaFoldDB" id="A0A7Y9RZJ3"/>
<dbReference type="Pfam" id="PF07719">
    <property type="entry name" value="TPR_2"/>
    <property type="match status" value="1"/>
</dbReference>
<dbReference type="Gene3D" id="1.25.40.10">
    <property type="entry name" value="Tetratricopeptide repeat domain"/>
    <property type="match status" value="1"/>
</dbReference>
<dbReference type="SUPFAM" id="SSF48452">
    <property type="entry name" value="TPR-like"/>
    <property type="match status" value="1"/>
</dbReference>
<organism evidence="5 6">
    <name type="scientific">Nocardioides daedukensis</name>
    <dbReference type="NCBI Taxonomy" id="634462"/>
    <lineage>
        <taxon>Bacteria</taxon>
        <taxon>Bacillati</taxon>
        <taxon>Actinomycetota</taxon>
        <taxon>Actinomycetes</taxon>
        <taxon>Propionibacteriales</taxon>
        <taxon>Nocardioidaceae</taxon>
        <taxon>Nocardioides</taxon>
    </lineage>
</organism>
<protein>
    <submittedName>
        <fullName evidence="5">Flp pilus assembly protein TadD</fullName>
    </submittedName>
</protein>
<feature type="repeat" description="TPR" evidence="3">
    <location>
        <begin position="141"/>
        <end position="174"/>
    </location>
</feature>
<comment type="caution">
    <text evidence="5">The sequence shown here is derived from an EMBL/GenBank/DDBJ whole genome shotgun (WGS) entry which is preliminary data.</text>
</comment>
<dbReference type="InterPro" id="IPR013105">
    <property type="entry name" value="TPR_2"/>
</dbReference>
<dbReference type="RefSeq" id="WP_179502208.1">
    <property type="nucleotide sequence ID" value="NZ_JACCAA010000001.1"/>
</dbReference>
<accession>A0A7Y9RZJ3</accession>
<evidence type="ECO:0000313" key="5">
    <source>
        <dbReference type="EMBL" id="NYG59125.1"/>
    </source>
</evidence>
<dbReference type="Pfam" id="PF13432">
    <property type="entry name" value="TPR_16"/>
    <property type="match status" value="1"/>
</dbReference>
<sequence>MFDLDEALSRVDAMLAAGRPEQAEQLARTVIAQHPDVARAHASLADALDRQRRHEEAVAPAREALRLRPEQPGPHLAMALTNVGESEEAIEHARRGVALLPHDPEAHDVLALAILESGDKTLVSQALAASAESIRIDPNVGRAHSILGLGHKRAGDHAAAREAFHRALAIDPSDTTALNNLATMDLGVGRWLRGTDTMQSALSIAPNAPGLHENIRILLWRCGVAFTALWALAGLALTTMLVLDASHGTRVITGCVWLAGTGLAAAAAQQLLPRTIRLSPRGIIDFLVTNEKYLLGVQVIPVLGVAVMAFAPGLVAAIGGGTVLAYLLLFIMAIVLRIRERNEEKGTSGDSADSVEARD</sequence>
<keyword evidence="4" id="KW-0812">Transmembrane</keyword>
<evidence type="ECO:0000256" key="2">
    <source>
        <dbReference type="ARBA" id="ARBA00022803"/>
    </source>
</evidence>
<feature type="repeat" description="TPR" evidence="3">
    <location>
        <begin position="38"/>
        <end position="71"/>
    </location>
</feature>
<feature type="transmembrane region" description="Helical" evidence="4">
    <location>
        <begin position="218"/>
        <end position="243"/>
    </location>
</feature>
<feature type="transmembrane region" description="Helical" evidence="4">
    <location>
        <begin position="317"/>
        <end position="336"/>
    </location>
</feature>
<feature type="transmembrane region" description="Helical" evidence="4">
    <location>
        <begin position="293"/>
        <end position="311"/>
    </location>
</feature>
<dbReference type="InterPro" id="IPR052346">
    <property type="entry name" value="O-mannosyl-transferase_TMTC"/>
</dbReference>
<keyword evidence="4" id="KW-1133">Transmembrane helix</keyword>
<dbReference type="SMART" id="SM00028">
    <property type="entry name" value="TPR"/>
    <property type="match status" value="3"/>
</dbReference>
<dbReference type="Proteomes" id="UP000540656">
    <property type="component" value="Unassembled WGS sequence"/>
</dbReference>
<dbReference type="InterPro" id="IPR011990">
    <property type="entry name" value="TPR-like_helical_dom_sf"/>
</dbReference>
<keyword evidence="1" id="KW-0677">Repeat</keyword>
<evidence type="ECO:0000256" key="1">
    <source>
        <dbReference type="ARBA" id="ARBA00022737"/>
    </source>
</evidence>
<keyword evidence="2 3" id="KW-0802">TPR repeat</keyword>
<evidence type="ECO:0000256" key="4">
    <source>
        <dbReference type="SAM" id="Phobius"/>
    </source>
</evidence>
<gene>
    <name evidence="5" type="ORF">BJ980_002048</name>
</gene>
<feature type="transmembrane region" description="Helical" evidence="4">
    <location>
        <begin position="249"/>
        <end position="272"/>
    </location>
</feature>
<reference evidence="5 6" key="1">
    <citation type="submission" date="2020-07" db="EMBL/GenBank/DDBJ databases">
        <title>Sequencing the genomes of 1000 actinobacteria strains.</title>
        <authorList>
            <person name="Klenk H.-P."/>
        </authorList>
    </citation>
    <scope>NUCLEOTIDE SEQUENCE [LARGE SCALE GENOMIC DNA]</scope>
    <source>
        <strain evidence="5 6">DSM 23819</strain>
    </source>
</reference>